<dbReference type="OMA" id="HVWEDET"/>
<dbReference type="Pfam" id="PF07714">
    <property type="entry name" value="PK_Tyr_Ser-Thr"/>
    <property type="match status" value="1"/>
</dbReference>
<dbReference type="InterPro" id="IPR053235">
    <property type="entry name" value="Ser_Thr_kinase"/>
</dbReference>
<protein>
    <recommendedName>
        <fullName evidence="1">Protein kinase domain-containing protein</fullName>
    </recommendedName>
</protein>
<evidence type="ECO:0000259" key="1">
    <source>
        <dbReference type="PROSITE" id="PS50011"/>
    </source>
</evidence>
<dbReference type="EnsemblMetazoa" id="XM_030993633">
    <property type="protein sequence ID" value="XP_030849493"/>
    <property type="gene ID" value="LOC115927572"/>
</dbReference>
<accession>A0A7M7PC14</accession>
<dbReference type="Gene3D" id="1.10.510.10">
    <property type="entry name" value="Transferase(Phosphotransferase) domain 1"/>
    <property type="match status" value="1"/>
</dbReference>
<proteinExistence type="predicted"/>
<reference evidence="2" key="2">
    <citation type="submission" date="2021-01" db="UniProtKB">
        <authorList>
            <consortium name="EnsemblMetazoa"/>
        </authorList>
    </citation>
    <scope>IDENTIFICATION</scope>
</reference>
<dbReference type="InterPro" id="IPR011009">
    <property type="entry name" value="Kinase-like_dom_sf"/>
</dbReference>
<keyword evidence="3" id="KW-1185">Reference proteome</keyword>
<evidence type="ECO:0000313" key="3">
    <source>
        <dbReference type="Proteomes" id="UP000007110"/>
    </source>
</evidence>
<dbReference type="InterPro" id="IPR000719">
    <property type="entry name" value="Prot_kinase_dom"/>
</dbReference>
<dbReference type="KEGG" id="spu:115927572"/>
<dbReference type="SUPFAM" id="SSF56112">
    <property type="entry name" value="Protein kinase-like (PK-like)"/>
    <property type="match status" value="1"/>
</dbReference>
<sequence>MKPVARDPCALNTMWESIRKSDNEPFVCDLGLGHGVTHSKYTSSGKRNVIPKWAPPESFGPGYVATYEGDVWSLACVLLELFTGYRLWQNIVGNKLGQVLSMNEVLARFFHGNVTPNILSLVDIAAVRNALQSCFTKEKEKRPSAKDLTEIFEGALLSVNE</sequence>
<dbReference type="AlphaFoldDB" id="A0A7M7PC14"/>
<dbReference type="GeneID" id="115927572"/>
<evidence type="ECO:0000313" key="2">
    <source>
        <dbReference type="EnsemblMetazoa" id="XP_030849493"/>
    </source>
</evidence>
<dbReference type="GO" id="GO:0004672">
    <property type="term" value="F:protein kinase activity"/>
    <property type="evidence" value="ECO:0007669"/>
    <property type="project" value="InterPro"/>
</dbReference>
<dbReference type="PROSITE" id="PS50011">
    <property type="entry name" value="PROTEIN_KINASE_DOM"/>
    <property type="match status" value="1"/>
</dbReference>
<dbReference type="InParanoid" id="A0A7M7PC14"/>
<feature type="domain" description="Protein kinase" evidence="1">
    <location>
        <begin position="1"/>
        <end position="157"/>
    </location>
</feature>
<dbReference type="Proteomes" id="UP000007110">
    <property type="component" value="Unassembled WGS sequence"/>
</dbReference>
<dbReference type="InterPro" id="IPR001245">
    <property type="entry name" value="Ser-Thr/Tyr_kinase_cat_dom"/>
</dbReference>
<dbReference type="PANTHER" id="PTHR24361">
    <property type="entry name" value="MITOGEN-ACTIVATED KINASE KINASE KINASE"/>
    <property type="match status" value="1"/>
</dbReference>
<name>A0A7M7PC14_STRPU</name>
<reference evidence="3" key="1">
    <citation type="submission" date="2015-02" db="EMBL/GenBank/DDBJ databases">
        <title>Genome sequencing for Strongylocentrotus purpuratus.</title>
        <authorList>
            <person name="Murali S."/>
            <person name="Liu Y."/>
            <person name="Vee V."/>
            <person name="English A."/>
            <person name="Wang M."/>
            <person name="Skinner E."/>
            <person name="Han Y."/>
            <person name="Muzny D.M."/>
            <person name="Worley K.C."/>
            <person name="Gibbs R.A."/>
        </authorList>
    </citation>
    <scope>NUCLEOTIDE SEQUENCE</scope>
</reference>
<dbReference type="OrthoDB" id="5979836at2759"/>
<dbReference type="RefSeq" id="XP_030849493.1">
    <property type="nucleotide sequence ID" value="XM_030993633.1"/>
</dbReference>
<organism evidence="2 3">
    <name type="scientific">Strongylocentrotus purpuratus</name>
    <name type="common">Purple sea urchin</name>
    <dbReference type="NCBI Taxonomy" id="7668"/>
    <lineage>
        <taxon>Eukaryota</taxon>
        <taxon>Metazoa</taxon>
        <taxon>Echinodermata</taxon>
        <taxon>Eleutherozoa</taxon>
        <taxon>Echinozoa</taxon>
        <taxon>Echinoidea</taxon>
        <taxon>Euechinoidea</taxon>
        <taxon>Echinacea</taxon>
        <taxon>Camarodonta</taxon>
        <taxon>Echinidea</taxon>
        <taxon>Strongylocentrotidae</taxon>
        <taxon>Strongylocentrotus</taxon>
    </lineage>
</organism>
<dbReference type="GO" id="GO:0005524">
    <property type="term" value="F:ATP binding"/>
    <property type="evidence" value="ECO:0007669"/>
    <property type="project" value="InterPro"/>
</dbReference>